<evidence type="ECO:0000256" key="9">
    <source>
        <dbReference type="SAM" id="Phobius"/>
    </source>
</evidence>
<name>A0AAV7YIW1_9EUKA</name>
<dbReference type="Pfam" id="PF04573">
    <property type="entry name" value="SPC22"/>
    <property type="match status" value="1"/>
</dbReference>
<dbReference type="GO" id="GO:0006465">
    <property type="term" value="P:signal peptide processing"/>
    <property type="evidence" value="ECO:0007669"/>
    <property type="project" value="InterPro"/>
</dbReference>
<comment type="caution">
    <text evidence="10">The sequence shown here is derived from an EMBL/GenBank/DDBJ whole genome shotgun (WGS) entry which is preliminary data.</text>
</comment>
<keyword evidence="4" id="KW-0256">Endoplasmic reticulum</keyword>
<sequence>MTHTALQRIHTYLGVLLTTMGLLILANSLSGLYLDHETPKVDLQFKELVRFNKHDGEDNYLIQFDLMADLRPCFNWNVKQLFVYITAEYEIPNRGESKTVVWDHIIKSQEEANLVLVDQRNKYYTTDYGTELRDQKVTLKFNWNVMGWNGFLRTKTAAESSFTLPKEYY</sequence>
<proteinExistence type="inferred from homology"/>
<protein>
    <recommendedName>
        <fullName evidence="8">Signal peptidase complex subunit 3</fullName>
    </recommendedName>
</protein>
<keyword evidence="3 9" id="KW-0812">Transmembrane</keyword>
<evidence type="ECO:0000256" key="8">
    <source>
        <dbReference type="ARBA" id="ARBA00029556"/>
    </source>
</evidence>
<dbReference type="GO" id="GO:0005787">
    <property type="term" value="C:signal peptidase complex"/>
    <property type="evidence" value="ECO:0007669"/>
    <property type="project" value="InterPro"/>
</dbReference>
<accession>A0AAV7YIW1</accession>
<dbReference type="AlphaFoldDB" id="A0AAV7YIW1"/>
<keyword evidence="5" id="KW-0735">Signal-anchor</keyword>
<dbReference type="PANTHER" id="PTHR12804">
    <property type="entry name" value="MICROSOMAL SIGNAL PEPTIDASE 23 KD SUBUNIT SPC22/23"/>
    <property type="match status" value="1"/>
</dbReference>
<dbReference type="PANTHER" id="PTHR12804:SF0">
    <property type="entry name" value="SIGNAL PEPTIDASE COMPLEX SUBUNIT 3"/>
    <property type="match status" value="1"/>
</dbReference>
<keyword evidence="7 9" id="KW-0472">Membrane</keyword>
<evidence type="ECO:0000256" key="4">
    <source>
        <dbReference type="ARBA" id="ARBA00022824"/>
    </source>
</evidence>
<comment type="similarity">
    <text evidence="2">Belongs to the SPCS3 family.</text>
</comment>
<keyword evidence="6 9" id="KW-1133">Transmembrane helix</keyword>
<feature type="transmembrane region" description="Helical" evidence="9">
    <location>
        <begin position="12"/>
        <end position="34"/>
    </location>
</feature>
<evidence type="ECO:0000313" key="11">
    <source>
        <dbReference type="Proteomes" id="UP001146793"/>
    </source>
</evidence>
<evidence type="ECO:0000256" key="3">
    <source>
        <dbReference type="ARBA" id="ARBA00022692"/>
    </source>
</evidence>
<dbReference type="EMBL" id="JANTQA010000057">
    <property type="protein sequence ID" value="KAJ3428445.1"/>
    <property type="molecule type" value="Genomic_DNA"/>
</dbReference>
<evidence type="ECO:0000256" key="7">
    <source>
        <dbReference type="ARBA" id="ARBA00023136"/>
    </source>
</evidence>
<organism evidence="10 11">
    <name type="scientific">Anaeramoeba flamelloides</name>
    <dbReference type="NCBI Taxonomy" id="1746091"/>
    <lineage>
        <taxon>Eukaryota</taxon>
        <taxon>Metamonada</taxon>
        <taxon>Anaeramoebidae</taxon>
        <taxon>Anaeramoeba</taxon>
    </lineage>
</organism>
<evidence type="ECO:0000256" key="2">
    <source>
        <dbReference type="ARBA" id="ARBA00009289"/>
    </source>
</evidence>
<dbReference type="GO" id="GO:0045047">
    <property type="term" value="P:protein targeting to ER"/>
    <property type="evidence" value="ECO:0007669"/>
    <property type="project" value="TreeGrafter"/>
</dbReference>
<dbReference type="InterPro" id="IPR007653">
    <property type="entry name" value="SPC3"/>
</dbReference>
<evidence type="ECO:0000256" key="5">
    <source>
        <dbReference type="ARBA" id="ARBA00022968"/>
    </source>
</evidence>
<reference evidence="10" key="1">
    <citation type="submission" date="2022-08" db="EMBL/GenBank/DDBJ databases">
        <title>Novel sulphate-reducing endosymbionts in the free-living metamonad Anaeramoeba.</title>
        <authorList>
            <person name="Jerlstrom-Hultqvist J."/>
            <person name="Cepicka I."/>
            <person name="Gallot-Lavallee L."/>
            <person name="Salas-Leiva D."/>
            <person name="Curtis B.A."/>
            <person name="Zahonova K."/>
            <person name="Pipaliya S."/>
            <person name="Dacks J."/>
            <person name="Roger A.J."/>
        </authorList>
    </citation>
    <scope>NUCLEOTIDE SEQUENCE</scope>
    <source>
        <strain evidence="10">Busselton2</strain>
    </source>
</reference>
<comment type="subcellular location">
    <subcellularLocation>
        <location evidence="1">Endoplasmic reticulum membrane</location>
        <topology evidence="1">Single-pass type II membrane protein</topology>
    </subcellularLocation>
</comment>
<dbReference type="PIRSF" id="PIRSF016089">
    <property type="entry name" value="SPC22"/>
    <property type="match status" value="1"/>
</dbReference>
<evidence type="ECO:0000256" key="6">
    <source>
        <dbReference type="ARBA" id="ARBA00022989"/>
    </source>
</evidence>
<evidence type="ECO:0000256" key="1">
    <source>
        <dbReference type="ARBA" id="ARBA00004648"/>
    </source>
</evidence>
<dbReference type="Proteomes" id="UP001146793">
    <property type="component" value="Unassembled WGS sequence"/>
</dbReference>
<gene>
    <name evidence="10" type="ORF">M0812_23768</name>
</gene>
<evidence type="ECO:0000313" key="10">
    <source>
        <dbReference type="EMBL" id="KAJ3428445.1"/>
    </source>
</evidence>